<evidence type="ECO:0000313" key="2">
    <source>
        <dbReference type="Proteomes" id="UP000265566"/>
    </source>
</evidence>
<evidence type="ECO:0000313" key="1">
    <source>
        <dbReference type="EMBL" id="RHN64699.1"/>
    </source>
</evidence>
<name>A0A396IGG5_MEDTR</name>
<dbReference type="PANTHER" id="PTHR33052">
    <property type="entry name" value="DUF4228 DOMAIN PROTEIN-RELATED"/>
    <property type="match status" value="1"/>
</dbReference>
<dbReference type="Proteomes" id="UP000265566">
    <property type="component" value="Chromosome 4"/>
</dbReference>
<dbReference type="InterPro" id="IPR025322">
    <property type="entry name" value="PADRE_dom"/>
</dbReference>
<sequence length="228" mass="25689">MCTKINTHSHAYNTHLHISIIHYTSFILFHLASTQIEKQSQRDMGACYSCNTSSILKNNIRVIHLNGFVEDFDQPISASQVIGNPPNYFVCTSIQLLSSSYNPLKGDSQLQPGQLYFMLPYSILEDGFSPVDLACLAKRLTAKSKTKQPCDYKKFPTAIPSLNQTIPWSSSSRSPCRVGAQEKIGMNMMSGGRSPCRMQSWKPILDTITEKPFNRRSESDLQEKNIIF</sequence>
<dbReference type="EMBL" id="PSQE01000004">
    <property type="protein sequence ID" value="RHN64699.1"/>
    <property type="molecule type" value="Genomic_DNA"/>
</dbReference>
<dbReference type="Pfam" id="PF14009">
    <property type="entry name" value="PADRE"/>
    <property type="match status" value="1"/>
</dbReference>
<accession>A0A396IGG5</accession>
<protein>
    <recommendedName>
        <fullName evidence="3">DUF4228 domain protein</fullName>
    </recommendedName>
</protein>
<proteinExistence type="predicted"/>
<dbReference type="AlphaFoldDB" id="A0A396IGG5"/>
<comment type="caution">
    <text evidence="1">The sequence shown here is derived from an EMBL/GenBank/DDBJ whole genome shotgun (WGS) entry which is preliminary data.</text>
</comment>
<reference evidence="2" key="1">
    <citation type="journal article" date="2018" name="Nat. Plants">
        <title>Whole-genome landscape of Medicago truncatula symbiotic genes.</title>
        <authorList>
            <person name="Pecrix Y."/>
            <person name="Staton S.E."/>
            <person name="Sallet E."/>
            <person name="Lelandais-Briere C."/>
            <person name="Moreau S."/>
            <person name="Carrere S."/>
            <person name="Blein T."/>
            <person name="Jardinaud M.F."/>
            <person name="Latrasse D."/>
            <person name="Zouine M."/>
            <person name="Zahm M."/>
            <person name="Kreplak J."/>
            <person name="Mayjonade B."/>
            <person name="Satge C."/>
            <person name="Perez M."/>
            <person name="Cauet S."/>
            <person name="Marande W."/>
            <person name="Chantry-Darmon C."/>
            <person name="Lopez-Roques C."/>
            <person name="Bouchez O."/>
            <person name="Berard A."/>
            <person name="Debelle F."/>
            <person name="Munos S."/>
            <person name="Bendahmane A."/>
            <person name="Berges H."/>
            <person name="Niebel A."/>
            <person name="Buitink J."/>
            <person name="Frugier F."/>
            <person name="Benhamed M."/>
            <person name="Crespi M."/>
            <person name="Gouzy J."/>
            <person name="Gamas P."/>
        </authorList>
    </citation>
    <scope>NUCLEOTIDE SEQUENCE [LARGE SCALE GENOMIC DNA]</scope>
    <source>
        <strain evidence="2">cv. Jemalong A17</strain>
    </source>
</reference>
<evidence type="ECO:0008006" key="3">
    <source>
        <dbReference type="Google" id="ProtNLM"/>
    </source>
</evidence>
<dbReference type="Gramene" id="rna27543">
    <property type="protein sequence ID" value="RHN64699.1"/>
    <property type="gene ID" value="gene27543"/>
</dbReference>
<gene>
    <name evidence="1" type="ORF">MtrunA17_Chr4g0071901</name>
</gene>
<organism evidence="1 2">
    <name type="scientific">Medicago truncatula</name>
    <name type="common">Barrel medic</name>
    <name type="synonym">Medicago tribuloides</name>
    <dbReference type="NCBI Taxonomy" id="3880"/>
    <lineage>
        <taxon>Eukaryota</taxon>
        <taxon>Viridiplantae</taxon>
        <taxon>Streptophyta</taxon>
        <taxon>Embryophyta</taxon>
        <taxon>Tracheophyta</taxon>
        <taxon>Spermatophyta</taxon>
        <taxon>Magnoliopsida</taxon>
        <taxon>eudicotyledons</taxon>
        <taxon>Gunneridae</taxon>
        <taxon>Pentapetalae</taxon>
        <taxon>rosids</taxon>
        <taxon>fabids</taxon>
        <taxon>Fabales</taxon>
        <taxon>Fabaceae</taxon>
        <taxon>Papilionoideae</taxon>
        <taxon>50 kb inversion clade</taxon>
        <taxon>NPAAA clade</taxon>
        <taxon>Hologalegina</taxon>
        <taxon>IRL clade</taxon>
        <taxon>Trifolieae</taxon>
        <taxon>Medicago</taxon>
    </lineage>
</organism>